<evidence type="ECO:0000256" key="1">
    <source>
        <dbReference type="SAM" id="Phobius"/>
    </source>
</evidence>
<organism evidence="2">
    <name type="scientific">Chlorobaculum parvum</name>
    <dbReference type="NCBI Taxonomy" id="274539"/>
    <lineage>
        <taxon>Bacteria</taxon>
        <taxon>Pseudomonadati</taxon>
        <taxon>Chlorobiota</taxon>
        <taxon>Chlorobiia</taxon>
        <taxon>Chlorobiales</taxon>
        <taxon>Chlorobiaceae</taxon>
        <taxon>Chlorobaculum</taxon>
    </lineage>
</organism>
<protein>
    <submittedName>
        <fullName evidence="2">DUF92 domain-containing protein</fullName>
    </submittedName>
</protein>
<comment type="caution">
    <text evidence="2">The sequence shown here is derived from an EMBL/GenBank/DDBJ whole genome shotgun (WGS) entry which is preliminary data.</text>
</comment>
<dbReference type="Proteomes" id="UP000886059">
    <property type="component" value="Unassembled WGS sequence"/>
</dbReference>
<keyword evidence="1" id="KW-0472">Membrane</keyword>
<name>A0A7C5DDW4_9CHLB</name>
<gene>
    <name evidence="2" type="ORF">ENL01_00590</name>
</gene>
<sequence>MGVIMFFIPTYFSSNFYPLIASLLFAVVGLVRLRAGLLTSLHAEPVRNIDDELVPSYGPVLFPLVFFLQALVLWNGHVWILQTSMLVLGIGDA</sequence>
<reference evidence="2" key="1">
    <citation type="journal article" date="2020" name="mSystems">
        <title>Genome- and Community-Level Interaction Insights into Carbon Utilization and Element Cycling Functions of Hydrothermarchaeota in Hydrothermal Sediment.</title>
        <authorList>
            <person name="Zhou Z."/>
            <person name="Liu Y."/>
            <person name="Xu W."/>
            <person name="Pan J."/>
            <person name="Luo Z.H."/>
            <person name="Li M."/>
        </authorList>
    </citation>
    <scope>NUCLEOTIDE SEQUENCE [LARGE SCALE GENOMIC DNA]</scope>
    <source>
        <strain evidence="2">HyVt-628</strain>
    </source>
</reference>
<proteinExistence type="predicted"/>
<dbReference type="EMBL" id="DRSK01000035">
    <property type="protein sequence ID" value="HHE07423.1"/>
    <property type="molecule type" value="Genomic_DNA"/>
</dbReference>
<keyword evidence="1" id="KW-1133">Transmembrane helix</keyword>
<keyword evidence="1" id="KW-0812">Transmembrane</keyword>
<evidence type="ECO:0000313" key="2">
    <source>
        <dbReference type="EMBL" id="HHE07423.1"/>
    </source>
</evidence>
<accession>A0A7C5DDW4</accession>
<feature type="non-terminal residue" evidence="2">
    <location>
        <position position="93"/>
    </location>
</feature>
<feature type="transmembrane region" description="Helical" evidence="1">
    <location>
        <begin position="59"/>
        <end position="81"/>
    </location>
</feature>
<dbReference type="AlphaFoldDB" id="A0A7C5DDW4"/>